<gene>
    <name evidence="7" type="ORF">BJ992_005216</name>
</gene>
<organism evidence="7 8">
    <name type="scientific">Sphaerisporangium rubeum</name>
    <dbReference type="NCBI Taxonomy" id="321317"/>
    <lineage>
        <taxon>Bacteria</taxon>
        <taxon>Bacillati</taxon>
        <taxon>Actinomycetota</taxon>
        <taxon>Actinomycetes</taxon>
        <taxon>Streptosporangiales</taxon>
        <taxon>Streptosporangiaceae</taxon>
        <taxon>Sphaerisporangium</taxon>
    </lineage>
</organism>
<evidence type="ECO:0000256" key="4">
    <source>
        <dbReference type="ARBA" id="ARBA00022989"/>
    </source>
</evidence>
<dbReference type="PANTHER" id="PTHR23513:SF11">
    <property type="entry name" value="STAPHYLOFERRIN A TRANSPORTER"/>
    <property type="match status" value="1"/>
</dbReference>
<feature type="transmembrane region" description="Helical" evidence="6">
    <location>
        <begin position="46"/>
        <end position="70"/>
    </location>
</feature>
<dbReference type="CDD" id="cd06173">
    <property type="entry name" value="MFS_MefA_like"/>
    <property type="match status" value="1"/>
</dbReference>
<comment type="caution">
    <text evidence="7">The sequence shown here is derived from an EMBL/GenBank/DDBJ whole genome shotgun (WGS) entry which is preliminary data.</text>
</comment>
<feature type="transmembrane region" description="Helical" evidence="6">
    <location>
        <begin position="101"/>
        <end position="120"/>
    </location>
</feature>
<evidence type="ECO:0000256" key="5">
    <source>
        <dbReference type="ARBA" id="ARBA00023136"/>
    </source>
</evidence>
<dbReference type="AlphaFoldDB" id="A0A7X0IID3"/>
<feature type="transmembrane region" description="Helical" evidence="6">
    <location>
        <begin position="77"/>
        <end position="95"/>
    </location>
</feature>
<feature type="transmembrane region" description="Helical" evidence="6">
    <location>
        <begin position="275"/>
        <end position="292"/>
    </location>
</feature>
<dbReference type="GO" id="GO:0022857">
    <property type="term" value="F:transmembrane transporter activity"/>
    <property type="evidence" value="ECO:0007669"/>
    <property type="project" value="InterPro"/>
</dbReference>
<feature type="transmembrane region" description="Helical" evidence="6">
    <location>
        <begin position="16"/>
        <end position="40"/>
    </location>
</feature>
<keyword evidence="2" id="KW-1003">Cell membrane</keyword>
<comment type="subcellular location">
    <subcellularLocation>
        <location evidence="1">Cell membrane</location>
        <topology evidence="1">Multi-pass membrane protein</topology>
    </subcellularLocation>
</comment>
<keyword evidence="8" id="KW-1185">Reference proteome</keyword>
<proteinExistence type="predicted"/>
<feature type="transmembrane region" description="Helical" evidence="6">
    <location>
        <begin position="219"/>
        <end position="238"/>
    </location>
</feature>
<evidence type="ECO:0000256" key="2">
    <source>
        <dbReference type="ARBA" id="ARBA00022475"/>
    </source>
</evidence>
<feature type="transmembrane region" description="Helical" evidence="6">
    <location>
        <begin position="140"/>
        <end position="161"/>
    </location>
</feature>
<dbReference type="GO" id="GO:0005886">
    <property type="term" value="C:plasma membrane"/>
    <property type="evidence" value="ECO:0007669"/>
    <property type="project" value="UniProtKB-SubCell"/>
</dbReference>
<dbReference type="Gene3D" id="1.20.1250.20">
    <property type="entry name" value="MFS general substrate transporter like domains"/>
    <property type="match status" value="1"/>
</dbReference>
<accession>A0A7X0IID3</accession>
<evidence type="ECO:0000256" key="6">
    <source>
        <dbReference type="SAM" id="Phobius"/>
    </source>
</evidence>
<protein>
    <submittedName>
        <fullName evidence="7">MFS family permease</fullName>
    </submittedName>
</protein>
<dbReference type="SUPFAM" id="SSF103473">
    <property type="entry name" value="MFS general substrate transporter"/>
    <property type="match status" value="1"/>
</dbReference>
<name>A0A7X0IID3_9ACTN</name>
<evidence type="ECO:0000256" key="1">
    <source>
        <dbReference type="ARBA" id="ARBA00004651"/>
    </source>
</evidence>
<dbReference type="Pfam" id="PF07690">
    <property type="entry name" value="MFS_1"/>
    <property type="match status" value="1"/>
</dbReference>
<feature type="transmembrane region" description="Helical" evidence="6">
    <location>
        <begin position="361"/>
        <end position="379"/>
    </location>
</feature>
<keyword evidence="3 6" id="KW-0812">Transmembrane</keyword>
<evidence type="ECO:0000313" key="7">
    <source>
        <dbReference type="EMBL" id="MBB6475785.1"/>
    </source>
</evidence>
<keyword evidence="4 6" id="KW-1133">Transmembrane helix</keyword>
<sequence>MRTYRELFRAPEFTPLFAGASAQVAASTVAGLALGSLVYASTGSPLLSALSMFGPSFAQVAGAMVFLSTADRVAPRAMLAGLASMFAVGTLVMTLPGMPVWGMFGVIVVMGLAQAAGSGVRWGLLTEILPEGGYILGRSVFNMSVGVMQILGFGIGGTLVAVLSPRVALVVAAGLDVVAALVLRFGLSRRAPRAAGRPSLRETWRGNARLLASAERRRVYFAMWVPNGLVVGCEALFVPYAPEAAGVLFMAAAFGMLAGDTLVGRFLPGRWRGRLTMPLRVLLAVPYLLFALPLPLPVAATASAVASVGFGAGLLLQERLVALTPEELRGQALGLQSSGMMTMQAVGAAIAGLVAQHVATGVAMAVMAVLSLLTTTSLVPRRAKVAAVAGTAD</sequence>
<dbReference type="InterPro" id="IPR011701">
    <property type="entry name" value="MFS"/>
</dbReference>
<dbReference type="PANTHER" id="PTHR23513">
    <property type="entry name" value="INTEGRAL MEMBRANE EFFLUX PROTEIN-RELATED"/>
    <property type="match status" value="1"/>
</dbReference>
<reference evidence="7 8" key="1">
    <citation type="submission" date="2020-08" db="EMBL/GenBank/DDBJ databases">
        <title>Sequencing the genomes of 1000 actinobacteria strains.</title>
        <authorList>
            <person name="Klenk H.-P."/>
        </authorList>
    </citation>
    <scope>NUCLEOTIDE SEQUENCE [LARGE SCALE GENOMIC DNA]</scope>
    <source>
        <strain evidence="7 8">DSM 44936</strain>
    </source>
</reference>
<dbReference type="Proteomes" id="UP000555564">
    <property type="component" value="Unassembled WGS sequence"/>
</dbReference>
<dbReference type="EMBL" id="JACHIU010000001">
    <property type="protein sequence ID" value="MBB6475785.1"/>
    <property type="molecule type" value="Genomic_DNA"/>
</dbReference>
<evidence type="ECO:0000313" key="8">
    <source>
        <dbReference type="Proteomes" id="UP000555564"/>
    </source>
</evidence>
<keyword evidence="5 6" id="KW-0472">Membrane</keyword>
<feature type="transmembrane region" description="Helical" evidence="6">
    <location>
        <begin position="244"/>
        <end position="263"/>
    </location>
</feature>
<evidence type="ECO:0000256" key="3">
    <source>
        <dbReference type="ARBA" id="ARBA00022692"/>
    </source>
</evidence>
<dbReference type="RefSeq" id="WP_184985367.1">
    <property type="nucleotide sequence ID" value="NZ_BAAALO010000019.1"/>
</dbReference>
<dbReference type="InterPro" id="IPR036259">
    <property type="entry name" value="MFS_trans_sf"/>
</dbReference>
<feature type="transmembrane region" description="Helical" evidence="6">
    <location>
        <begin position="167"/>
        <end position="187"/>
    </location>
</feature>